<evidence type="ECO:0000313" key="3">
    <source>
        <dbReference type="EMBL" id="PFG50046.1"/>
    </source>
</evidence>
<accession>V9XWI4</accession>
<protein>
    <submittedName>
        <fullName evidence="3">Long-chain acyl-CoA synthetase</fullName>
    </submittedName>
    <submittedName>
        <fullName evidence="2">Putative acyl-CoA ligase/oxygenase fusion protein</fullName>
    </submittedName>
</protein>
<feature type="domain" description="ABM" evidence="1">
    <location>
        <begin position="549"/>
        <end position="638"/>
    </location>
</feature>
<reference evidence="2" key="1">
    <citation type="journal article" date="2013" name="Microbiology">
        <title>Identification of the chelocardin biosynthetic gene cluster from Amycolatopsis sulphurea: a platform for producing novel tetracycline antibiotics.</title>
        <authorList>
            <person name="Lukezic T."/>
            <person name="Lesnik U."/>
            <person name="Podgorsek A."/>
            <person name="Horvat J."/>
            <person name="Polak T."/>
            <person name="Sala M."/>
            <person name="Jenko B."/>
            <person name="Raspor P."/>
            <person name="Herron P.R."/>
            <person name="Hunter I.S."/>
            <person name="Petkovic H."/>
        </authorList>
    </citation>
    <scope>NUCLEOTIDE SEQUENCE</scope>
    <source>
        <strain evidence="2">NRRL 2822</strain>
    </source>
</reference>
<dbReference type="EMBL" id="KC870000">
    <property type="protein sequence ID" value="AHD25943.1"/>
    <property type="molecule type" value="Genomic_DNA"/>
</dbReference>
<dbReference type="Gene3D" id="3.40.50.12780">
    <property type="entry name" value="N-terminal domain of ligase-like"/>
    <property type="match status" value="1"/>
</dbReference>
<dbReference type="InterPro" id="IPR025110">
    <property type="entry name" value="AMP-bd_C"/>
</dbReference>
<dbReference type="InterPro" id="IPR045851">
    <property type="entry name" value="AMP-bd_C_sf"/>
</dbReference>
<gene>
    <name evidence="2" type="primary">chdL-chdOIII</name>
    <name evidence="3" type="ORF">ATK36_5248</name>
</gene>
<dbReference type="PROSITE" id="PS51725">
    <property type="entry name" value="ABM"/>
    <property type="match status" value="1"/>
</dbReference>
<dbReference type="GO" id="GO:0016878">
    <property type="term" value="F:acid-thiol ligase activity"/>
    <property type="evidence" value="ECO:0007669"/>
    <property type="project" value="UniProtKB-ARBA"/>
</dbReference>
<dbReference type="RefSeq" id="WP_098513857.1">
    <property type="nucleotide sequence ID" value="NZ_JBIAKZ010000040.1"/>
</dbReference>
<dbReference type="Pfam" id="PF03992">
    <property type="entry name" value="ABM"/>
    <property type="match status" value="1"/>
</dbReference>
<dbReference type="SUPFAM" id="SSF56801">
    <property type="entry name" value="Acetyl-CoA synthetase-like"/>
    <property type="match status" value="1"/>
</dbReference>
<proteinExistence type="predicted"/>
<dbReference type="Proteomes" id="UP000243542">
    <property type="component" value="Unassembled WGS sequence"/>
</dbReference>
<reference evidence="3 4" key="2">
    <citation type="submission" date="2017-10" db="EMBL/GenBank/DDBJ databases">
        <title>Sequencing the genomes of 1000 actinobacteria strains.</title>
        <authorList>
            <person name="Klenk H.-P."/>
        </authorList>
    </citation>
    <scope>NUCLEOTIDE SEQUENCE [LARGE SCALE GENOMIC DNA]</scope>
    <source>
        <strain evidence="3 4">DSM 46092</strain>
    </source>
</reference>
<dbReference type="InterPro" id="IPR007138">
    <property type="entry name" value="ABM_dom"/>
</dbReference>
<dbReference type="Pfam" id="PF13193">
    <property type="entry name" value="AMP-binding_C"/>
    <property type="match status" value="1"/>
</dbReference>
<dbReference type="InterPro" id="IPR020845">
    <property type="entry name" value="AMP-binding_CS"/>
</dbReference>
<keyword evidence="4" id="KW-1185">Reference proteome</keyword>
<dbReference type="InterPro" id="IPR042099">
    <property type="entry name" value="ANL_N_sf"/>
</dbReference>
<dbReference type="InterPro" id="IPR011008">
    <property type="entry name" value="Dimeric_a/b-barrel"/>
</dbReference>
<dbReference type="SUPFAM" id="SSF54909">
    <property type="entry name" value="Dimeric alpha+beta barrel"/>
    <property type="match status" value="1"/>
</dbReference>
<dbReference type="AlphaFoldDB" id="V9XWI4"/>
<keyword evidence="2" id="KW-0436">Ligase</keyword>
<organism evidence="2">
    <name type="scientific">Amycolatopsis sulphurea</name>
    <dbReference type="NCBI Taxonomy" id="76022"/>
    <lineage>
        <taxon>Bacteria</taxon>
        <taxon>Bacillati</taxon>
        <taxon>Actinomycetota</taxon>
        <taxon>Actinomycetes</taxon>
        <taxon>Pseudonocardiales</taxon>
        <taxon>Pseudonocardiaceae</taxon>
        <taxon>Amycolatopsis</taxon>
    </lineage>
</organism>
<dbReference type="PANTHER" id="PTHR43767">
    <property type="entry name" value="LONG-CHAIN-FATTY-ACID--COA LIGASE"/>
    <property type="match status" value="1"/>
</dbReference>
<name>V9XWI4_9PSEU</name>
<evidence type="ECO:0000313" key="2">
    <source>
        <dbReference type="EMBL" id="AHD25943.1"/>
    </source>
</evidence>
<evidence type="ECO:0000259" key="1">
    <source>
        <dbReference type="PROSITE" id="PS51725"/>
    </source>
</evidence>
<dbReference type="EMBL" id="PDJK01000002">
    <property type="protein sequence ID" value="PFG50046.1"/>
    <property type="molecule type" value="Genomic_DNA"/>
</dbReference>
<dbReference type="InterPro" id="IPR000873">
    <property type="entry name" value="AMP-dep_synth/lig_dom"/>
</dbReference>
<dbReference type="PANTHER" id="PTHR43767:SF1">
    <property type="entry name" value="NONRIBOSOMAL PEPTIDE SYNTHASE PES1 (EUROFUNG)-RELATED"/>
    <property type="match status" value="1"/>
</dbReference>
<dbReference type="Gene3D" id="3.30.70.100">
    <property type="match status" value="1"/>
</dbReference>
<reference evidence="2" key="3">
    <citation type="journal article" date="2020" name="Microb. Cell Fact.">
        <title>Heterologous expression of the atypical tetracycline chelocardin reveals the full set of genes required for its biosynthesis.</title>
        <authorList>
            <person name="Lukezic T."/>
            <person name="Pikl S."/>
            <person name="Zaburannyi N."/>
            <person name="Remskar M."/>
            <person name="Petkovic H."/>
            <person name="Muller R."/>
        </authorList>
    </citation>
    <scope>NUCLEOTIDE SEQUENCE</scope>
    <source>
        <strain evidence="2">NRRL 2822</strain>
    </source>
</reference>
<dbReference type="Pfam" id="PF00501">
    <property type="entry name" value="AMP-binding"/>
    <property type="match status" value="1"/>
</dbReference>
<dbReference type="Gene3D" id="3.30.300.30">
    <property type="match status" value="1"/>
</dbReference>
<dbReference type="InterPro" id="IPR050237">
    <property type="entry name" value="ATP-dep_AMP-bd_enzyme"/>
</dbReference>
<evidence type="ECO:0000313" key="4">
    <source>
        <dbReference type="Proteomes" id="UP000243542"/>
    </source>
</evidence>
<dbReference type="PROSITE" id="PS00455">
    <property type="entry name" value="AMP_BINDING"/>
    <property type="match status" value="1"/>
</dbReference>
<sequence length="643" mass="68569">MATPETTVAQDSTVSGDPLTGIAGFIGGPRVDDLLRSAAERAPEHVAIRAAACELSYAALDERAGRLARAVHAQLAEPGQVVALAGVLDPAFAVSFFGIARSGAVPALINPLLLADGLVHVLGTSGAVTAIVPPEVHRRLVPVLDRLPELRHLVLTHRDDQTEPSGPPTLDEVLASAPDGVLPATTCDENSVACLQFTSGTTGAAKAVRLSHRNITVNAAQSGHAHGITPSSVLFNYLPTFHLMHLTMAVTFAATLVLHVGDDVAQAVDAADNEKATHFYSLPMRLSRLAVHPRLSTLAADALQVILCGGSALPLPSTRALTGCFGVPVVQGYGLQETSPSTHFDSLSCPKTGSSGRPVAGTGCRIVDVDSRAVLPVGEKGEIQVRGPQLMLGYLGREPGQDVDPDGWFSTGDVGYVDAEGVLFVVDRIKDVFKCDNWLVSPTEIERVVLSHPEVADCVVLDYPDDFSGSVAYGLVVPKGAGLNPAQLAEFVAERLPYYAHLRHVELTDRIPRSPNGKLQRRALREQIHARNADGASEIARQNRSKTVFTFINRFTVTGDATEFRRLLGQITAHMTAQPGFRSHRLYQSARDEAVFTEIAEWDSAEDHQRATAGKGFREPVGEAMKHATAEPAPFVLRAEHGA</sequence>